<evidence type="ECO:0000313" key="2">
    <source>
        <dbReference type="EMBL" id="SED30881.1"/>
    </source>
</evidence>
<feature type="region of interest" description="Disordered" evidence="1">
    <location>
        <begin position="1"/>
        <end position="21"/>
    </location>
</feature>
<dbReference type="EMBL" id="FNSA01000003">
    <property type="protein sequence ID" value="SED30881.1"/>
    <property type="molecule type" value="Genomic_DNA"/>
</dbReference>
<dbReference type="RefSeq" id="WP_068741564.1">
    <property type="nucleotide sequence ID" value="NZ_CBDRGN010000006.1"/>
</dbReference>
<dbReference type="STRING" id="57704.SAMN04489793_4602"/>
<keyword evidence="3" id="KW-1185">Reference proteome</keyword>
<organism evidence="2 3">
    <name type="scientific">Tsukamurella tyrosinosolvens</name>
    <dbReference type="NCBI Taxonomy" id="57704"/>
    <lineage>
        <taxon>Bacteria</taxon>
        <taxon>Bacillati</taxon>
        <taxon>Actinomycetota</taxon>
        <taxon>Actinomycetes</taxon>
        <taxon>Mycobacteriales</taxon>
        <taxon>Tsukamurellaceae</taxon>
        <taxon>Tsukamurella</taxon>
    </lineage>
</organism>
<proteinExistence type="predicted"/>
<reference evidence="3" key="1">
    <citation type="submission" date="2016-10" db="EMBL/GenBank/DDBJ databases">
        <authorList>
            <person name="Varghese N."/>
            <person name="Submissions S."/>
        </authorList>
    </citation>
    <scope>NUCLEOTIDE SEQUENCE [LARGE SCALE GENOMIC DNA]</scope>
    <source>
        <strain evidence="3">DSM 44234</strain>
    </source>
</reference>
<evidence type="ECO:0000256" key="1">
    <source>
        <dbReference type="SAM" id="MobiDB-lite"/>
    </source>
</evidence>
<accession>A0A1H4ZN60</accession>
<dbReference type="Proteomes" id="UP000182241">
    <property type="component" value="Unassembled WGS sequence"/>
</dbReference>
<name>A0A1H4ZN60_TSUTY</name>
<protein>
    <submittedName>
        <fullName evidence="2">Uncharacterized protein</fullName>
    </submittedName>
</protein>
<sequence>MRPELRSVPGAAPKGVVFGDPHVTPDGTTVITVSRVRRRRSGEDRVSAIGVYTVREGRTTWTPAVDADRIALLGVATGLIAATLASLAVLRQPPWPVLTGTITVHRDR</sequence>
<dbReference type="AlphaFoldDB" id="A0A1H4ZN60"/>
<dbReference type="OrthoDB" id="3830295at2"/>
<gene>
    <name evidence="2" type="ORF">SAMN04489793_4602</name>
</gene>
<evidence type="ECO:0000313" key="3">
    <source>
        <dbReference type="Proteomes" id="UP000182241"/>
    </source>
</evidence>